<dbReference type="Gene3D" id="1.10.357.10">
    <property type="entry name" value="Tetracycline Repressor, domain 2"/>
    <property type="match status" value="1"/>
</dbReference>
<dbReference type="InterPro" id="IPR011075">
    <property type="entry name" value="TetR_C"/>
</dbReference>
<dbReference type="SUPFAM" id="SSF46689">
    <property type="entry name" value="Homeodomain-like"/>
    <property type="match status" value="1"/>
</dbReference>
<dbReference type="Proteomes" id="UP000565576">
    <property type="component" value="Unassembled WGS sequence"/>
</dbReference>
<dbReference type="Pfam" id="PF16925">
    <property type="entry name" value="TetR_C_13"/>
    <property type="match status" value="1"/>
</dbReference>
<dbReference type="SUPFAM" id="SSF48498">
    <property type="entry name" value="Tetracyclin repressor-like, C-terminal domain"/>
    <property type="match status" value="1"/>
</dbReference>
<reference evidence="6 7" key="1">
    <citation type="submission" date="2020-08" db="EMBL/GenBank/DDBJ databases">
        <title>Genomic Encyclopedia of Type Strains, Phase IV (KMG-V): Genome sequencing to study the core and pangenomes of soil and plant-associated prokaryotes.</title>
        <authorList>
            <person name="Whitman W."/>
        </authorList>
    </citation>
    <scope>NUCLEOTIDE SEQUENCE [LARGE SCALE GENOMIC DNA]</scope>
    <source>
        <strain evidence="6 7">SEMIA 4060</strain>
    </source>
</reference>
<dbReference type="GO" id="GO:0003677">
    <property type="term" value="F:DNA binding"/>
    <property type="evidence" value="ECO:0007669"/>
    <property type="project" value="UniProtKB-UniRule"/>
</dbReference>
<evidence type="ECO:0000259" key="5">
    <source>
        <dbReference type="PROSITE" id="PS50977"/>
    </source>
</evidence>
<dbReference type="Pfam" id="PF00440">
    <property type="entry name" value="TetR_N"/>
    <property type="match status" value="1"/>
</dbReference>
<feature type="domain" description="HTH tetR-type" evidence="5">
    <location>
        <begin position="7"/>
        <end position="67"/>
    </location>
</feature>
<dbReference type="PROSITE" id="PS01081">
    <property type="entry name" value="HTH_TETR_1"/>
    <property type="match status" value="1"/>
</dbReference>
<protein>
    <submittedName>
        <fullName evidence="6">AcrR family transcriptional regulator</fullName>
    </submittedName>
</protein>
<keyword evidence="2 4" id="KW-0238">DNA-binding</keyword>
<dbReference type="Gene3D" id="1.10.10.60">
    <property type="entry name" value="Homeodomain-like"/>
    <property type="match status" value="1"/>
</dbReference>
<organism evidence="6 7">
    <name type="scientific">Rhizobium lusitanum</name>
    <dbReference type="NCBI Taxonomy" id="293958"/>
    <lineage>
        <taxon>Bacteria</taxon>
        <taxon>Pseudomonadati</taxon>
        <taxon>Pseudomonadota</taxon>
        <taxon>Alphaproteobacteria</taxon>
        <taxon>Hyphomicrobiales</taxon>
        <taxon>Rhizobiaceae</taxon>
        <taxon>Rhizobium/Agrobacterium group</taxon>
        <taxon>Rhizobium</taxon>
    </lineage>
</organism>
<dbReference type="PROSITE" id="PS50977">
    <property type="entry name" value="HTH_TETR_2"/>
    <property type="match status" value="1"/>
</dbReference>
<evidence type="ECO:0000256" key="2">
    <source>
        <dbReference type="ARBA" id="ARBA00023125"/>
    </source>
</evidence>
<dbReference type="InterPro" id="IPR001647">
    <property type="entry name" value="HTH_TetR"/>
</dbReference>
<evidence type="ECO:0000256" key="3">
    <source>
        <dbReference type="ARBA" id="ARBA00023163"/>
    </source>
</evidence>
<accession>A0A7X0ITW0</accession>
<evidence type="ECO:0000313" key="7">
    <source>
        <dbReference type="Proteomes" id="UP000565576"/>
    </source>
</evidence>
<keyword evidence="1" id="KW-0805">Transcription regulation</keyword>
<gene>
    <name evidence="6" type="ORF">GGD46_004395</name>
</gene>
<dbReference type="InterPro" id="IPR036271">
    <property type="entry name" value="Tet_transcr_reg_TetR-rel_C_sf"/>
</dbReference>
<name>A0A7X0ITW0_9HYPH</name>
<dbReference type="InterPro" id="IPR023772">
    <property type="entry name" value="DNA-bd_HTH_TetR-type_CS"/>
</dbReference>
<dbReference type="InterPro" id="IPR009057">
    <property type="entry name" value="Homeodomain-like_sf"/>
</dbReference>
<keyword evidence="3" id="KW-0804">Transcription</keyword>
<sequence>MAGRPRAFDREQALQRARDAFWERGYEGTSLADLIDVMHISSASIYAAFGSKEALFREAVTDYDAKDGGFASRALSEEPTARAALRRMLEDAVTLFTRPDTPRGCMVVLSAPRTAKENDAISEWLSTLRRARHAAILRRICEGRKLGEIASNADPEALADFYTTFLQGLSVQARDGFSRERMMASIDRAMQVLEDC</sequence>
<dbReference type="PANTHER" id="PTHR47506:SF1">
    <property type="entry name" value="HTH-TYPE TRANSCRIPTIONAL REGULATOR YJDC"/>
    <property type="match status" value="1"/>
</dbReference>
<dbReference type="RefSeq" id="WP_184707620.1">
    <property type="nucleotide sequence ID" value="NZ_JACHBG010000011.1"/>
</dbReference>
<dbReference type="AlphaFoldDB" id="A0A7X0ITW0"/>
<evidence type="ECO:0000256" key="1">
    <source>
        <dbReference type="ARBA" id="ARBA00023015"/>
    </source>
</evidence>
<evidence type="ECO:0000313" key="6">
    <source>
        <dbReference type="EMBL" id="MBB6487095.1"/>
    </source>
</evidence>
<dbReference type="PANTHER" id="PTHR47506">
    <property type="entry name" value="TRANSCRIPTIONAL REGULATORY PROTEIN"/>
    <property type="match status" value="1"/>
</dbReference>
<evidence type="ECO:0000256" key="4">
    <source>
        <dbReference type="PROSITE-ProRule" id="PRU00335"/>
    </source>
</evidence>
<proteinExistence type="predicted"/>
<comment type="caution">
    <text evidence="6">The sequence shown here is derived from an EMBL/GenBank/DDBJ whole genome shotgun (WGS) entry which is preliminary data.</text>
</comment>
<feature type="DNA-binding region" description="H-T-H motif" evidence="4">
    <location>
        <begin position="30"/>
        <end position="49"/>
    </location>
</feature>
<dbReference type="EMBL" id="JACHBG010000011">
    <property type="protein sequence ID" value="MBB6487095.1"/>
    <property type="molecule type" value="Genomic_DNA"/>
</dbReference>